<name>A0A0B7JHB7_BIOOC</name>
<dbReference type="AlphaFoldDB" id="A0A0B7JHB7"/>
<dbReference type="EMBL" id="CDPU01000001">
    <property type="protein sequence ID" value="CEO44163.1"/>
    <property type="molecule type" value="Genomic_DNA"/>
</dbReference>
<sequence length="79" mass="9166">MKPVDLVYTPTVRYYSVPAIQTSTPKPHAHTYDEGLRVVREIMQELWWTMTCLQLSICASFMRGCKLVSGIMYARRELP</sequence>
<gene>
    <name evidence="1" type="ORF">BN869_000000218_1</name>
</gene>
<evidence type="ECO:0000313" key="1">
    <source>
        <dbReference type="EMBL" id="CEO44163.1"/>
    </source>
</evidence>
<proteinExistence type="predicted"/>
<reference evidence="1" key="1">
    <citation type="submission" date="2015-01" db="EMBL/GenBank/DDBJ databases">
        <authorList>
            <person name="Durling Mikael"/>
        </authorList>
    </citation>
    <scope>NUCLEOTIDE SEQUENCE</scope>
</reference>
<organism evidence="1">
    <name type="scientific">Bionectria ochroleuca</name>
    <name type="common">Gliocladium roseum</name>
    <dbReference type="NCBI Taxonomy" id="29856"/>
    <lineage>
        <taxon>Eukaryota</taxon>
        <taxon>Fungi</taxon>
        <taxon>Dikarya</taxon>
        <taxon>Ascomycota</taxon>
        <taxon>Pezizomycotina</taxon>
        <taxon>Sordariomycetes</taxon>
        <taxon>Hypocreomycetidae</taxon>
        <taxon>Hypocreales</taxon>
        <taxon>Bionectriaceae</taxon>
        <taxon>Clonostachys</taxon>
    </lineage>
</organism>
<protein>
    <submittedName>
        <fullName evidence="1">Uncharacterized protein</fullName>
    </submittedName>
</protein>
<accession>A0A0B7JHB7</accession>